<dbReference type="InterPro" id="IPR001100">
    <property type="entry name" value="Pyr_nuc-diS_OxRdtase"/>
</dbReference>
<comment type="cofactor">
    <cofactor evidence="12">
        <name>FAD</name>
        <dbReference type="ChEBI" id="CHEBI:57692"/>
    </cofactor>
    <text evidence="12">Binds 1 FAD per subunit.</text>
</comment>
<dbReference type="AlphaFoldDB" id="A0A2K6KYZ0"/>
<evidence type="ECO:0000259" key="16">
    <source>
        <dbReference type="Pfam" id="PF07992"/>
    </source>
</evidence>
<keyword evidence="3 14" id="KW-0285">Flavoprotein</keyword>
<dbReference type="FunFam" id="3.30.390.30:FF:000001">
    <property type="entry name" value="Dihydrolipoyl dehydrogenase"/>
    <property type="match status" value="1"/>
</dbReference>
<evidence type="ECO:0000256" key="9">
    <source>
        <dbReference type="ARBA" id="ARBA00031281"/>
    </source>
</evidence>
<dbReference type="Proteomes" id="UP000233180">
    <property type="component" value="Unassembled WGS sequence"/>
</dbReference>
<proteinExistence type="inferred from homology"/>
<feature type="binding site" evidence="12">
    <location>
        <position position="287"/>
    </location>
    <ligand>
        <name>FAD</name>
        <dbReference type="ChEBI" id="CHEBI:57692"/>
    </ligand>
</feature>
<feature type="binding site" evidence="12">
    <location>
        <begin position="172"/>
        <end position="179"/>
    </location>
    <ligand>
        <name>NAD(+)</name>
        <dbReference type="ChEBI" id="CHEBI:57540"/>
    </ligand>
</feature>
<dbReference type="GO" id="GO:0050660">
    <property type="term" value="F:flavin adenine dinucleotide binding"/>
    <property type="evidence" value="ECO:0007669"/>
    <property type="project" value="TreeGrafter"/>
</dbReference>
<dbReference type="PRINTS" id="PR00411">
    <property type="entry name" value="PNDRDTASEI"/>
</dbReference>
<reference evidence="17" key="2">
    <citation type="submission" date="2025-08" db="UniProtKB">
        <authorList>
            <consortium name="Ensembl"/>
        </authorList>
    </citation>
    <scope>IDENTIFICATION</scope>
</reference>
<feature type="domain" description="Pyridine nucleotide-disulphide oxidoreductase dimerisation" evidence="15">
    <location>
        <begin position="321"/>
        <end position="429"/>
    </location>
</feature>
<evidence type="ECO:0000313" key="18">
    <source>
        <dbReference type="Proteomes" id="UP000233180"/>
    </source>
</evidence>
<feature type="binding site" evidence="12">
    <location>
        <position position="195"/>
    </location>
    <ligand>
        <name>NAD(+)</name>
        <dbReference type="ChEBI" id="CHEBI:57540"/>
    </ligand>
</feature>
<evidence type="ECO:0000256" key="4">
    <source>
        <dbReference type="ARBA" id="ARBA00022827"/>
    </source>
</evidence>
<feature type="active site" description="Proton acceptor" evidence="11">
    <location>
        <position position="419"/>
    </location>
</feature>
<feature type="binding site" evidence="12">
    <location>
        <position position="89"/>
    </location>
    <ligand>
        <name>FAD</name>
        <dbReference type="ChEBI" id="CHEBI:57692"/>
    </ligand>
</feature>
<dbReference type="Ensembl" id="ENSRBIT00000040320.1">
    <property type="protein sequence ID" value="ENSRBIP00000016472.1"/>
    <property type="gene ID" value="ENSRBIG00000032262.1"/>
</dbReference>
<evidence type="ECO:0000256" key="13">
    <source>
        <dbReference type="PIRSR" id="PIRSR000350-4"/>
    </source>
</evidence>
<keyword evidence="4 12" id="KW-0274">FAD</keyword>
<evidence type="ECO:0000256" key="2">
    <source>
        <dbReference type="ARBA" id="ARBA00012608"/>
    </source>
</evidence>
<feature type="binding site" evidence="12">
    <location>
        <begin position="293"/>
        <end position="296"/>
    </location>
    <ligand>
        <name>FAD</name>
        <dbReference type="ChEBI" id="CHEBI:57692"/>
    </ligand>
</feature>
<keyword evidence="8 14" id="KW-0676">Redox-active center</keyword>
<feature type="domain" description="FAD/NAD(P)-binding" evidence="16">
    <location>
        <begin position="143"/>
        <end position="302"/>
    </location>
</feature>
<dbReference type="Pfam" id="PF12831">
    <property type="entry name" value="FAD_oxidored"/>
    <property type="match status" value="1"/>
</dbReference>
<keyword evidence="7" id="KW-1015">Disulfide bond</keyword>
<evidence type="ECO:0000256" key="11">
    <source>
        <dbReference type="PIRSR" id="PIRSR000350-2"/>
    </source>
</evidence>
<dbReference type="Pfam" id="PF02852">
    <property type="entry name" value="Pyr_redox_dim"/>
    <property type="match status" value="1"/>
</dbReference>
<evidence type="ECO:0000259" key="15">
    <source>
        <dbReference type="Pfam" id="PF02852"/>
    </source>
</evidence>
<organism evidence="17 18">
    <name type="scientific">Rhinopithecus bieti</name>
    <name type="common">Black snub-nosed monkey</name>
    <name type="synonym">Pygathrix bieti</name>
    <dbReference type="NCBI Taxonomy" id="61621"/>
    <lineage>
        <taxon>Eukaryota</taxon>
        <taxon>Metazoa</taxon>
        <taxon>Chordata</taxon>
        <taxon>Craniata</taxon>
        <taxon>Vertebrata</taxon>
        <taxon>Euteleostomi</taxon>
        <taxon>Mammalia</taxon>
        <taxon>Eutheria</taxon>
        <taxon>Euarchontoglires</taxon>
        <taxon>Primates</taxon>
        <taxon>Haplorrhini</taxon>
        <taxon>Catarrhini</taxon>
        <taxon>Cercopithecidae</taxon>
        <taxon>Colobinae</taxon>
        <taxon>Rhinopithecus</taxon>
    </lineage>
</organism>
<dbReference type="PIRSF" id="PIRSF000350">
    <property type="entry name" value="Mercury_reductase_MerA"/>
    <property type="match status" value="1"/>
</dbReference>
<reference evidence="17 18" key="1">
    <citation type="submission" date="2016-06" db="EMBL/GenBank/DDBJ databases">
        <title>Genome of Rhinopithecus bieti.</title>
        <authorList>
            <person name="Wu"/>
            <person name="C.-I. and Zhang"/>
            <person name="Y."/>
        </authorList>
    </citation>
    <scope>NUCLEOTIDE SEQUENCE</scope>
</reference>
<evidence type="ECO:0000256" key="5">
    <source>
        <dbReference type="ARBA" id="ARBA00023002"/>
    </source>
</evidence>
<evidence type="ECO:0000256" key="8">
    <source>
        <dbReference type="ARBA" id="ARBA00023284"/>
    </source>
</evidence>
<gene>
    <name evidence="17" type="primary">DLD</name>
</gene>
<comment type="catalytic activity">
    <reaction evidence="10">
        <text>N(6)-[(R)-dihydrolipoyl]-L-lysyl-[protein] + NAD(+) = N(6)-[(R)-lipoyl]-L-lysyl-[protein] + NADH + H(+)</text>
        <dbReference type="Rhea" id="RHEA:15045"/>
        <dbReference type="Rhea" id="RHEA-COMP:10474"/>
        <dbReference type="Rhea" id="RHEA-COMP:10475"/>
        <dbReference type="ChEBI" id="CHEBI:15378"/>
        <dbReference type="ChEBI" id="CHEBI:57540"/>
        <dbReference type="ChEBI" id="CHEBI:57945"/>
        <dbReference type="ChEBI" id="CHEBI:83099"/>
        <dbReference type="ChEBI" id="CHEBI:83100"/>
        <dbReference type="EC" id="1.8.1.4"/>
    </reaction>
</comment>
<dbReference type="Gene3D" id="3.30.390.30">
    <property type="match status" value="1"/>
</dbReference>
<keyword evidence="18" id="KW-1185">Reference proteome</keyword>
<dbReference type="SUPFAM" id="SSF51905">
    <property type="entry name" value="FAD/NAD(P)-binding domain"/>
    <property type="match status" value="1"/>
</dbReference>
<evidence type="ECO:0000256" key="12">
    <source>
        <dbReference type="PIRSR" id="PIRSR000350-3"/>
    </source>
</evidence>
<dbReference type="EC" id="1.8.1.4" evidence="2"/>
<keyword evidence="5 14" id="KW-0560">Oxidoreductase</keyword>
<evidence type="ECO:0000256" key="1">
    <source>
        <dbReference type="ARBA" id="ARBA00007532"/>
    </source>
</evidence>
<evidence type="ECO:0000313" key="17">
    <source>
        <dbReference type="Ensembl" id="ENSRBIP00000016472.1"/>
    </source>
</evidence>
<dbReference type="PANTHER" id="PTHR22912">
    <property type="entry name" value="DISULFIDE OXIDOREDUCTASE"/>
    <property type="match status" value="1"/>
</dbReference>
<dbReference type="InterPro" id="IPR023753">
    <property type="entry name" value="FAD/NAD-binding_dom"/>
</dbReference>
<dbReference type="InterPro" id="IPR050151">
    <property type="entry name" value="Class-I_Pyr_Nuc-Dis_Oxidored"/>
</dbReference>
<protein>
    <recommendedName>
        <fullName evidence="2">dihydrolipoyl dehydrogenase</fullName>
        <ecNumber evidence="2">1.8.1.4</ecNumber>
    </recommendedName>
    <alternativeName>
        <fullName evidence="9">Dihydrolipoamide dehydrogenase</fullName>
    </alternativeName>
</protein>
<sequence length="441" mass="46909">MQSWSRVYCSLAKRGHFNRISHGLQGLSAGPLRTYADQPIDADVTVIGSGPGGYVAAIKAAQLGFKTVCVEKNETLGGTCLNVGCIPSKALLNNSHYYHMAHGKDFASRGIEMSEVRLNLDKMMEQKSTAVKALTGGIAHLFKQNKIDEDTIVSSTGALSLKKVPEKMVVIGAGVIGVELGSVWQRLGADVTAVEFLGHVGGGFKFKLNTKVTGATKKSDGKLIIEAASGGKAEVITCDVLLVCIGRRPFTKNLGLEELGIELDPRGRIPVNTRFQTKIPNIYAIGDVVAGPMLAHKAEDEGIICVEGMAGGAVHIDYNCVPSVIYTHPEVAWVGKSEEQLKEEGIEYKVGKFPFAANSRAKTNADTDGMVKILGQKSTDRVLGAHILGPGAGEMVNEAALALEYGASCEDIARVCHAHPTLSEAFREANLAASFGKSINF</sequence>
<dbReference type="GeneTree" id="ENSGT00550000074844"/>
<reference evidence="17" key="3">
    <citation type="submission" date="2025-09" db="UniProtKB">
        <authorList>
            <consortium name="Ensembl"/>
        </authorList>
    </citation>
    <scope>IDENTIFICATION</scope>
</reference>
<evidence type="ECO:0000256" key="6">
    <source>
        <dbReference type="ARBA" id="ARBA00023027"/>
    </source>
</evidence>
<dbReference type="GO" id="GO:0045252">
    <property type="term" value="C:oxoglutarate dehydrogenase complex"/>
    <property type="evidence" value="ECO:0007669"/>
    <property type="project" value="TreeGrafter"/>
</dbReference>
<dbReference type="GO" id="GO:0005739">
    <property type="term" value="C:mitochondrion"/>
    <property type="evidence" value="ECO:0007669"/>
    <property type="project" value="TreeGrafter"/>
</dbReference>
<dbReference type="Pfam" id="PF07992">
    <property type="entry name" value="Pyr_redox_2"/>
    <property type="match status" value="1"/>
</dbReference>
<evidence type="ECO:0000256" key="3">
    <source>
        <dbReference type="ARBA" id="ARBA00022630"/>
    </source>
</evidence>
<accession>A0A2K6KYZ0</accession>
<dbReference type="InterPro" id="IPR036188">
    <property type="entry name" value="FAD/NAD-bd_sf"/>
</dbReference>
<evidence type="ECO:0000256" key="14">
    <source>
        <dbReference type="RuleBase" id="RU003691"/>
    </source>
</evidence>
<dbReference type="PRINTS" id="PR00368">
    <property type="entry name" value="FADPNR"/>
</dbReference>
<evidence type="ECO:0000256" key="10">
    <source>
        <dbReference type="ARBA" id="ARBA00049187"/>
    </source>
</evidence>
<keyword evidence="6 12" id="KW-0520">NAD</keyword>
<dbReference type="PROSITE" id="PS00076">
    <property type="entry name" value="PYRIDINE_REDOX_1"/>
    <property type="match status" value="1"/>
</dbReference>
<dbReference type="GO" id="GO:0004148">
    <property type="term" value="F:dihydrolipoyl dehydrogenase (NADH) activity"/>
    <property type="evidence" value="ECO:0007669"/>
    <property type="project" value="UniProtKB-EC"/>
</dbReference>
<dbReference type="SUPFAM" id="SSF55424">
    <property type="entry name" value="FAD/NAD-linked reductases, dimerisation (C-terminal) domain"/>
    <property type="match status" value="1"/>
</dbReference>
<evidence type="ECO:0000256" key="7">
    <source>
        <dbReference type="ARBA" id="ARBA00023157"/>
    </source>
</evidence>
<dbReference type="PANTHER" id="PTHR22912:SF151">
    <property type="entry name" value="DIHYDROLIPOYL DEHYDROGENASE, MITOCHONDRIAL"/>
    <property type="match status" value="1"/>
</dbReference>
<dbReference type="InterPro" id="IPR012999">
    <property type="entry name" value="Pyr_OxRdtase_I_AS"/>
</dbReference>
<dbReference type="Gene3D" id="3.50.50.60">
    <property type="entry name" value="FAD/NAD(P)-binding domain"/>
    <property type="match status" value="4"/>
</dbReference>
<feature type="disulfide bond" description="Redox-active" evidence="13">
    <location>
        <begin position="80"/>
        <end position="85"/>
    </location>
</feature>
<dbReference type="InterPro" id="IPR004099">
    <property type="entry name" value="Pyr_nucl-diS_OxRdtase_dimer"/>
</dbReference>
<name>A0A2K6KYZ0_RHIBE</name>
<feature type="binding site" evidence="12">
    <location>
        <position position="246"/>
    </location>
    <ligand>
        <name>NAD(+)</name>
        <dbReference type="ChEBI" id="CHEBI:57540"/>
    </ligand>
</feature>
<dbReference type="InterPro" id="IPR016156">
    <property type="entry name" value="FAD/NAD-linked_Rdtase_dimer_sf"/>
</dbReference>
<dbReference type="GO" id="GO:0006103">
    <property type="term" value="P:2-oxoglutarate metabolic process"/>
    <property type="evidence" value="ECO:0007669"/>
    <property type="project" value="TreeGrafter"/>
</dbReference>
<keyword evidence="12" id="KW-0547">Nucleotide-binding</keyword>
<comment type="similarity">
    <text evidence="1 14">Belongs to the class-I pyridine nucleotide-disulfide oxidoreductase family.</text>
</comment>